<keyword evidence="3" id="KW-1185">Reference proteome</keyword>
<dbReference type="OrthoDB" id="6105938at2759"/>
<dbReference type="OMA" id="YRTEWAR"/>
<organism evidence="2 3">
    <name type="scientific">Colletotrichum sublineola</name>
    <name type="common">Sorghum anthracnose fungus</name>
    <dbReference type="NCBI Taxonomy" id="1173701"/>
    <lineage>
        <taxon>Eukaryota</taxon>
        <taxon>Fungi</taxon>
        <taxon>Dikarya</taxon>
        <taxon>Ascomycota</taxon>
        <taxon>Pezizomycotina</taxon>
        <taxon>Sordariomycetes</taxon>
        <taxon>Hypocreomycetidae</taxon>
        <taxon>Glomerellales</taxon>
        <taxon>Glomerellaceae</taxon>
        <taxon>Colletotrichum</taxon>
        <taxon>Colletotrichum graminicola species complex</taxon>
    </lineage>
</organism>
<protein>
    <submittedName>
        <fullName evidence="2">Uncharacterized protein</fullName>
    </submittedName>
</protein>
<evidence type="ECO:0000313" key="2">
    <source>
        <dbReference type="EMBL" id="KDN68695.1"/>
    </source>
</evidence>
<dbReference type="AlphaFoldDB" id="A0A066XRX9"/>
<gene>
    <name evidence="2" type="ORF">CSUB01_12223</name>
</gene>
<evidence type="ECO:0000313" key="3">
    <source>
        <dbReference type="Proteomes" id="UP000027238"/>
    </source>
</evidence>
<feature type="region of interest" description="Disordered" evidence="1">
    <location>
        <begin position="186"/>
        <end position="213"/>
    </location>
</feature>
<dbReference type="PANTHER" id="PTHR38846:SF1">
    <property type="entry name" value="C3H1-TYPE DOMAIN-CONTAINING PROTEIN"/>
    <property type="match status" value="1"/>
</dbReference>
<dbReference type="HOGENOM" id="CLU_053382_1_0_1"/>
<accession>A0A066XRX9</accession>
<dbReference type="EMBL" id="JMSE01000630">
    <property type="protein sequence ID" value="KDN68695.1"/>
    <property type="molecule type" value="Genomic_DNA"/>
</dbReference>
<proteinExistence type="predicted"/>
<dbReference type="STRING" id="1173701.A0A066XRX9"/>
<reference evidence="3" key="1">
    <citation type="journal article" date="2014" name="Genome Announc.">
        <title>Draft genome sequence of Colletotrichum sublineola, a destructive pathogen of cultivated sorghum.</title>
        <authorList>
            <person name="Baroncelli R."/>
            <person name="Sanz-Martin J.M."/>
            <person name="Rech G.E."/>
            <person name="Sukno S.A."/>
            <person name="Thon M.R."/>
        </authorList>
    </citation>
    <scope>NUCLEOTIDE SEQUENCE [LARGE SCALE GENOMIC DNA]</scope>
    <source>
        <strain evidence="3">TX430BB</strain>
    </source>
</reference>
<name>A0A066XRX9_COLSU</name>
<dbReference type="PANTHER" id="PTHR38846">
    <property type="entry name" value="C3H1-TYPE DOMAIN-CONTAINING PROTEIN"/>
    <property type="match status" value="1"/>
</dbReference>
<comment type="caution">
    <text evidence="2">The sequence shown here is derived from an EMBL/GenBank/DDBJ whole genome shotgun (WGS) entry which is preliminary data.</text>
</comment>
<evidence type="ECO:0000256" key="1">
    <source>
        <dbReference type="SAM" id="MobiDB-lite"/>
    </source>
</evidence>
<sequence length="213" mass="24241">MTTSRDNLTLPPSSSQVLPPASQSHFATFDNFTPDASASFDHEFARLASSQEWLPGSQQYTRERTIAMREELALLYFPPTPLAINNKRPKRLTEEQKLKGYQDLCHKVGLPLGDSIKEYKKNLKSTLVNIIDFINARRTHSAVMVWQDFNAFRNYTLQDKHQINKEEAKKGEGLLTSLLQNFGLGRQQKGRQRKSNAVAHKVITGRVGRKSQQ</sequence>
<dbReference type="eggNOG" id="ENOG502RG1C">
    <property type="taxonomic scope" value="Eukaryota"/>
</dbReference>
<feature type="region of interest" description="Disordered" evidence="1">
    <location>
        <begin position="1"/>
        <end position="21"/>
    </location>
</feature>
<dbReference type="Proteomes" id="UP000027238">
    <property type="component" value="Unassembled WGS sequence"/>
</dbReference>